<reference evidence="2" key="1">
    <citation type="submission" date="2014-04" db="EMBL/GenBank/DDBJ databases">
        <title>Structure and function of the apicoplast genome of the human pathogen Babesia microti.</title>
        <authorList>
            <person name="Garg A."/>
            <person name="Stein A."/>
            <person name="Zhao W."/>
            <person name="Dwivedi A."/>
            <person name="Frutos R."/>
            <person name="Cornillot E."/>
            <person name="Ben Mamoun C."/>
        </authorList>
    </citation>
    <scope>NUCLEOTIDE SEQUENCE [LARGE SCALE GENOMIC DNA]</scope>
    <source>
        <strain evidence="2">RI</strain>
    </source>
</reference>
<name>A0A068W5Y5_BABMR</name>
<evidence type="ECO:0000313" key="2">
    <source>
        <dbReference type="EMBL" id="CDR32599.1"/>
    </source>
</evidence>
<dbReference type="VEuPathDB" id="PiroplasmaDB:BmR1_api00370"/>
<keyword evidence="1" id="KW-0472">Membrane</keyword>
<keyword evidence="2" id="KW-0689">Ribosomal protein</keyword>
<keyword evidence="3" id="KW-1185">Reference proteome</keyword>
<dbReference type="InterPro" id="IPR036789">
    <property type="entry name" value="Ribosomal_uL6-like_a/b-dom_sf"/>
</dbReference>
<geneLocation type="apicoplast" evidence="2"/>
<dbReference type="AlphaFoldDB" id="A0A068W5Y5"/>
<dbReference type="RefSeq" id="YP_009363168.1">
    <property type="nucleotide sequence ID" value="NC_034636.1"/>
</dbReference>
<gene>
    <name evidence="2" type="primary">rpl6</name>
</gene>
<keyword evidence="2" id="KW-0687">Ribonucleoprotein</keyword>
<dbReference type="Gene3D" id="3.90.930.12">
    <property type="entry name" value="Ribosomal protein L6, alpha-beta domain"/>
    <property type="match status" value="1"/>
</dbReference>
<evidence type="ECO:0000256" key="1">
    <source>
        <dbReference type="SAM" id="Phobius"/>
    </source>
</evidence>
<dbReference type="GeneID" id="32877914"/>
<dbReference type="GO" id="GO:0006412">
    <property type="term" value="P:translation"/>
    <property type="evidence" value="ECO:0007669"/>
    <property type="project" value="InterPro"/>
</dbReference>
<dbReference type="EMBL" id="LK028575">
    <property type="protein sequence ID" value="CDR32599.1"/>
    <property type="molecule type" value="Genomic_DNA"/>
</dbReference>
<protein>
    <submittedName>
        <fullName evidence="2">Ribosomal protein L6</fullName>
    </submittedName>
</protein>
<organism evidence="2 3">
    <name type="scientific">Babesia microti (strain RI)</name>
    <dbReference type="NCBI Taxonomy" id="1133968"/>
    <lineage>
        <taxon>Eukaryota</taxon>
        <taxon>Sar</taxon>
        <taxon>Alveolata</taxon>
        <taxon>Apicomplexa</taxon>
        <taxon>Aconoidasida</taxon>
        <taxon>Piroplasmida</taxon>
        <taxon>Babesiidae</taxon>
        <taxon>Babesia</taxon>
    </lineage>
</organism>
<dbReference type="Proteomes" id="UP000002899">
    <property type="component" value="Apicoplast Pltd"/>
</dbReference>
<evidence type="ECO:0000313" key="3">
    <source>
        <dbReference type="Proteomes" id="UP000002899"/>
    </source>
</evidence>
<keyword evidence="1" id="KW-0812">Transmembrane</keyword>
<accession>A0A068W5Y5</accession>
<proteinExistence type="predicted"/>
<dbReference type="KEGG" id="bmic:B661_pgp18"/>
<sequence length="191" mass="23219">MIFNNYELFINKNISLIYLFDRVLNFNYLTIVNNKILYNKKIYILNNLFVIFLNNLKIFFLFNNKFVNIINSYFSNLKKILFNKNNDNYLESSNLFCKFYYLKLYNKLIIKFSKYDIKIILFKNYGFNNSIINNKNFLTVNNKFNKITIINDYLNNFSSRIKNIKKYNVYTGKGIKYPNEILNIKIYKKNK</sequence>
<keyword evidence="2" id="KW-0934">Plastid</keyword>
<feature type="transmembrane region" description="Helical" evidence="1">
    <location>
        <begin position="43"/>
        <end position="62"/>
    </location>
</feature>
<dbReference type="GO" id="GO:0005840">
    <property type="term" value="C:ribosome"/>
    <property type="evidence" value="ECO:0007669"/>
    <property type="project" value="UniProtKB-KW"/>
</dbReference>
<dbReference type="GO" id="GO:0019843">
    <property type="term" value="F:rRNA binding"/>
    <property type="evidence" value="ECO:0007669"/>
    <property type="project" value="InterPro"/>
</dbReference>
<keyword evidence="2" id="KW-0933">Apicoplast</keyword>
<keyword evidence="1" id="KW-1133">Transmembrane helix</keyword>
<dbReference type="SUPFAM" id="SSF56053">
    <property type="entry name" value="Ribosomal protein L6"/>
    <property type="match status" value="1"/>
</dbReference>
<dbReference type="GO" id="GO:0003735">
    <property type="term" value="F:structural constituent of ribosome"/>
    <property type="evidence" value="ECO:0007669"/>
    <property type="project" value="InterPro"/>
</dbReference>